<dbReference type="InterPro" id="IPR001563">
    <property type="entry name" value="Peptidase_S10"/>
</dbReference>
<dbReference type="EnsemblPlants" id="TraesCS4B02G061500.1">
    <property type="protein sequence ID" value="TraesCS4B02G061500.1"/>
    <property type="gene ID" value="TraesCS4B02G061500"/>
</dbReference>
<dbReference type="Gramene" id="TraesWEE_scaffold_020447_01G000200.1">
    <property type="protein sequence ID" value="TraesWEE_scaffold_020447_01G000200.1"/>
    <property type="gene ID" value="TraesWEE_scaffold_020447_01G000200"/>
</dbReference>
<feature type="chain" id="PRO_5017328739" evidence="2">
    <location>
        <begin position="42"/>
        <end position="492"/>
    </location>
</feature>
<dbReference type="GO" id="GO:0019748">
    <property type="term" value="P:secondary metabolic process"/>
    <property type="evidence" value="ECO:0000318"/>
    <property type="project" value="GO_Central"/>
</dbReference>
<dbReference type="GO" id="GO:0016747">
    <property type="term" value="F:acyltransferase activity, transferring groups other than amino-acyl groups"/>
    <property type="evidence" value="ECO:0000318"/>
    <property type="project" value="GO_Central"/>
</dbReference>
<dbReference type="PANTHER" id="PTHR11802">
    <property type="entry name" value="SERINE PROTEASE FAMILY S10 SERINE CARBOXYPEPTIDASE"/>
    <property type="match status" value="1"/>
</dbReference>
<accession>A0A3B6IKH7</accession>
<dbReference type="Gramene" id="TraesCS4B02G061500.1">
    <property type="protein sequence ID" value="TraesCS4B02G061500.1"/>
    <property type="gene ID" value="TraesCS4B02G061500"/>
</dbReference>
<protein>
    <submittedName>
        <fullName evidence="3">Uncharacterized protein</fullName>
    </submittedName>
</protein>
<dbReference type="PRINTS" id="PR00724">
    <property type="entry name" value="CRBOXYPTASEC"/>
</dbReference>
<organism evidence="3">
    <name type="scientific">Triticum aestivum</name>
    <name type="common">Wheat</name>
    <dbReference type="NCBI Taxonomy" id="4565"/>
    <lineage>
        <taxon>Eukaryota</taxon>
        <taxon>Viridiplantae</taxon>
        <taxon>Streptophyta</taxon>
        <taxon>Embryophyta</taxon>
        <taxon>Tracheophyta</taxon>
        <taxon>Spermatophyta</taxon>
        <taxon>Magnoliopsida</taxon>
        <taxon>Liliopsida</taxon>
        <taxon>Poales</taxon>
        <taxon>Poaceae</taxon>
        <taxon>BOP clade</taxon>
        <taxon>Pooideae</taxon>
        <taxon>Triticodae</taxon>
        <taxon>Triticeae</taxon>
        <taxon>Triticinae</taxon>
        <taxon>Triticum</taxon>
    </lineage>
</organism>
<dbReference type="Proteomes" id="UP000019116">
    <property type="component" value="Chromosome 4B"/>
</dbReference>
<feature type="signal peptide" evidence="2">
    <location>
        <begin position="1"/>
        <end position="41"/>
    </location>
</feature>
<dbReference type="GO" id="GO:0004185">
    <property type="term" value="F:serine-type carboxypeptidase activity"/>
    <property type="evidence" value="ECO:0007669"/>
    <property type="project" value="InterPro"/>
</dbReference>
<keyword evidence="2" id="KW-0732">Signal</keyword>
<keyword evidence="4" id="KW-1185">Reference proteome</keyword>
<reference evidence="3" key="1">
    <citation type="submission" date="2018-08" db="EMBL/GenBank/DDBJ databases">
        <authorList>
            <person name="Rossello M."/>
        </authorList>
    </citation>
    <scope>NUCLEOTIDE SEQUENCE [LARGE SCALE GENOMIC DNA]</scope>
    <source>
        <strain evidence="3">cv. Chinese Spring</strain>
    </source>
</reference>
<evidence type="ECO:0000313" key="4">
    <source>
        <dbReference type="Proteomes" id="UP000019116"/>
    </source>
</evidence>
<name>A0A3B6IKH7_WHEAT</name>
<dbReference type="Gramene" id="TraesPARA_EIv1.0_1320060.2">
    <property type="protein sequence ID" value="TraesPARA_EIv1.0_1320060.2.CDS"/>
    <property type="gene ID" value="TraesPARA_EIv1.0_1320060"/>
</dbReference>
<sequence length="492" mass="54622">MSLKLLRLRTAGQCHFLPPPLLLLHLVPALLLLPPSRPALAAAATVVTHLPGFDGPLPFNLETGYVGVEEEAGAELFYYFVESERSPGTDPLLLWLTGGPRCSVIMGLAFEIGPLKFVLAPYSGGLPELVYNPYSWTKMANILLLDSPVGSGFSFARDPKGYDVGDYSSSSQVQTFLNKWFTDHPQYLSNPFYIGGDSYAGKVIPLIGQGISEGIDMRQQPVINLKGYLVGNPITDPKFDENYKIPSAHGFGIISDQIYESAVKKCKGDYVTPVNEMCVEVLHIINNLISEISIEHILYKKCDVVAPKTIDDASRRKFLLEESTQLNKPPARPTVDCFTYGYYLAYFWMNNNMTRKAIGIKEGTTSEWIQCNIGLPYTYEIPSSIPYHLNLTTRGYRALVYSGDHDLEAPFLGTQAWIRSLNFSIVDEWRAWHLSGQAAGVLVILLQNTGLKNVLPWLKGGWTMSLSEGISNGDPQTSRIRPDNVVWTTEAI</sequence>
<evidence type="ECO:0000313" key="3">
    <source>
        <dbReference type="EnsemblPlants" id="TraesCS4B02G061500.1"/>
    </source>
</evidence>
<dbReference type="STRING" id="4565.A0A3B6IKH7"/>
<evidence type="ECO:0000256" key="2">
    <source>
        <dbReference type="SAM" id="SignalP"/>
    </source>
</evidence>
<evidence type="ECO:0000256" key="1">
    <source>
        <dbReference type="ARBA" id="ARBA00009431"/>
    </source>
</evidence>
<dbReference type="FunFam" id="3.40.50.1820:FF:000581">
    <property type="entry name" value="Os11g0431400 protein"/>
    <property type="match status" value="1"/>
</dbReference>
<dbReference type="PANTHER" id="PTHR11802:SF248">
    <property type="match status" value="1"/>
</dbReference>
<proteinExistence type="inferred from homology"/>
<dbReference type="Pfam" id="PF00450">
    <property type="entry name" value="Peptidase_S10"/>
    <property type="match status" value="1"/>
</dbReference>
<dbReference type="Gene3D" id="3.40.50.1820">
    <property type="entry name" value="alpha/beta hydrolase"/>
    <property type="match status" value="1"/>
</dbReference>
<dbReference type="Gramene" id="TraesCLE_scaffold_006758_01G000500.1">
    <property type="protein sequence ID" value="TraesCLE_scaffold_006758_01G000500.1"/>
    <property type="gene ID" value="TraesCLE_scaffold_006758_01G000500"/>
</dbReference>
<dbReference type="AlphaFoldDB" id="A0A3B6IKH7"/>
<dbReference type="Gramene" id="TraesPARA_EIv1.0_1320060.4">
    <property type="protein sequence ID" value="TraesPARA_EIv1.0_1320060.4.CDS"/>
    <property type="gene ID" value="TraesPARA_EIv1.0_1320060"/>
</dbReference>
<comment type="similarity">
    <text evidence="1">Belongs to the peptidase S10 family.</text>
</comment>
<dbReference type="Gene3D" id="3.40.50.12670">
    <property type="match status" value="1"/>
</dbReference>
<dbReference type="SMR" id="A0A3B6IKH7"/>
<dbReference type="InterPro" id="IPR029058">
    <property type="entry name" value="AB_hydrolase_fold"/>
</dbReference>
<dbReference type="SUPFAM" id="SSF53474">
    <property type="entry name" value="alpha/beta-Hydrolases"/>
    <property type="match status" value="1"/>
</dbReference>
<dbReference type="Gramene" id="TraesROB_scaffold_020656_01G000300.1">
    <property type="protein sequence ID" value="TraesROB_scaffold_020656_01G000300.1"/>
    <property type="gene ID" value="TraesROB_scaffold_020656_01G000300"/>
</dbReference>
<reference evidence="3" key="2">
    <citation type="submission" date="2018-10" db="UniProtKB">
        <authorList>
            <consortium name="EnsemblPlants"/>
        </authorList>
    </citation>
    <scope>IDENTIFICATION</scope>
</reference>
<dbReference type="GO" id="GO:0006508">
    <property type="term" value="P:proteolysis"/>
    <property type="evidence" value="ECO:0007669"/>
    <property type="project" value="InterPro"/>
</dbReference>